<accession>A0A9P3GPU5</accession>
<evidence type="ECO:0000313" key="3">
    <source>
        <dbReference type="Proteomes" id="UP000703269"/>
    </source>
</evidence>
<sequence length="87" mass="9017">MLKLAVILFTGTLALCVPTGKLAARDCVTSDQCSLSIGHCAQDIIAPAKGLTDVLSIPSCFKAAECVGSVDLLLDDLCCFSGMADYC</sequence>
<keyword evidence="1" id="KW-0732">Signal</keyword>
<comment type="caution">
    <text evidence="2">The sequence shown here is derived from an EMBL/GenBank/DDBJ whole genome shotgun (WGS) entry which is preliminary data.</text>
</comment>
<organism evidence="2 3">
    <name type="scientific">Phanerochaete sordida</name>
    <dbReference type="NCBI Taxonomy" id="48140"/>
    <lineage>
        <taxon>Eukaryota</taxon>
        <taxon>Fungi</taxon>
        <taxon>Dikarya</taxon>
        <taxon>Basidiomycota</taxon>
        <taxon>Agaricomycotina</taxon>
        <taxon>Agaricomycetes</taxon>
        <taxon>Polyporales</taxon>
        <taxon>Phanerochaetaceae</taxon>
        <taxon>Phanerochaete</taxon>
    </lineage>
</organism>
<dbReference type="EMBL" id="BPQB01000096">
    <property type="protein sequence ID" value="GJE98888.1"/>
    <property type="molecule type" value="Genomic_DNA"/>
</dbReference>
<dbReference type="Proteomes" id="UP000703269">
    <property type="component" value="Unassembled WGS sequence"/>
</dbReference>
<keyword evidence="3" id="KW-1185">Reference proteome</keyword>
<dbReference type="AlphaFoldDB" id="A0A9P3GPU5"/>
<feature type="signal peptide" evidence="1">
    <location>
        <begin position="1"/>
        <end position="16"/>
    </location>
</feature>
<name>A0A9P3GPU5_9APHY</name>
<feature type="chain" id="PRO_5040265251" description="Hydrophobin" evidence="1">
    <location>
        <begin position="17"/>
        <end position="87"/>
    </location>
</feature>
<gene>
    <name evidence="2" type="ORF">PsYK624_151250</name>
</gene>
<evidence type="ECO:0000256" key="1">
    <source>
        <dbReference type="SAM" id="SignalP"/>
    </source>
</evidence>
<evidence type="ECO:0008006" key="4">
    <source>
        <dbReference type="Google" id="ProtNLM"/>
    </source>
</evidence>
<reference evidence="2 3" key="1">
    <citation type="submission" date="2021-08" db="EMBL/GenBank/DDBJ databases">
        <title>Draft Genome Sequence of Phanerochaete sordida strain YK-624.</title>
        <authorList>
            <person name="Mori T."/>
            <person name="Dohra H."/>
            <person name="Suzuki T."/>
            <person name="Kawagishi H."/>
            <person name="Hirai H."/>
        </authorList>
    </citation>
    <scope>NUCLEOTIDE SEQUENCE [LARGE SCALE GENOMIC DNA]</scope>
    <source>
        <strain evidence="2 3">YK-624</strain>
    </source>
</reference>
<protein>
    <recommendedName>
        <fullName evidence="4">Hydrophobin</fullName>
    </recommendedName>
</protein>
<proteinExistence type="predicted"/>
<evidence type="ECO:0000313" key="2">
    <source>
        <dbReference type="EMBL" id="GJE98888.1"/>
    </source>
</evidence>